<organism evidence="1 2">
    <name type="scientific">Dreissena polymorpha</name>
    <name type="common">Zebra mussel</name>
    <name type="synonym">Mytilus polymorpha</name>
    <dbReference type="NCBI Taxonomy" id="45954"/>
    <lineage>
        <taxon>Eukaryota</taxon>
        <taxon>Metazoa</taxon>
        <taxon>Spiralia</taxon>
        <taxon>Lophotrochozoa</taxon>
        <taxon>Mollusca</taxon>
        <taxon>Bivalvia</taxon>
        <taxon>Autobranchia</taxon>
        <taxon>Heteroconchia</taxon>
        <taxon>Euheterodonta</taxon>
        <taxon>Imparidentia</taxon>
        <taxon>Neoheterodontei</taxon>
        <taxon>Myida</taxon>
        <taxon>Dreissenoidea</taxon>
        <taxon>Dreissenidae</taxon>
        <taxon>Dreissena</taxon>
    </lineage>
</organism>
<reference evidence="1" key="2">
    <citation type="submission" date="2020-11" db="EMBL/GenBank/DDBJ databases">
        <authorList>
            <person name="McCartney M.A."/>
            <person name="Auch B."/>
            <person name="Kono T."/>
            <person name="Mallez S."/>
            <person name="Becker A."/>
            <person name="Gohl D.M."/>
            <person name="Silverstein K.A.T."/>
            <person name="Koren S."/>
            <person name="Bechman K.B."/>
            <person name="Herman A."/>
            <person name="Abrahante J.E."/>
            <person name="Garbe J."/>
        </authorList>
    </citation>
    <scope>NUCLEOTIDE SEQUENCE</scope>
    <source>
        <strain evidence="1">Duluth1</strain>
        <tissue evidence="1">Whole animal</tissue>
    </source>
</reference>
<comment type="caution">
    <text evidence="1">The sequence shown here is derived from an EMBL/GenBank/DDBJ whole genome shotgun (WGS) entry which is preliminary data.</text>
</comment>
<protein>
    <submittedName>
        <fullName evidence="1">Uncharacterized protein</fullName>
    </submittedName>
</protein>
<dbReference type="EMBL" id="JAIWYP010000002">
    <property type="protein sequence ID" value="KAH3867186.1"/>
    <property type="molecule type" value="Genomic_DNA"/>
</dbReference>
<sequence>MLCQKLASFQAQVFEPLEIGPPDVGMCSQSTESTVEGGVIAEDKLDFFPTLNIILNLSNRPTAVKRNLETL</sequence>
<proteinExistence type="predicted"/>
<dbReference type="Proteomes" id="UP000828390">
    <property type="component" value="Unassembled WGS sequence"/>
</dbReference>
<dbReference type="AlphaFoldDB" id="A0A9D4M051"/>
<keyword evidence="2" id="KW-1185">Reference proteome</keyword>
<evidence type="ECO:0000313" key="2">
    <source>
        <dbReference type="Proteomes" id="UP000828390"/>
    </source>
</evidence>
<name>A0A9D4M051_DREPO</name>
<evidence type="ECO:0000313" key="1">
    <source>
        <dbReference type="EMBL" id="KAH3867186.1"/>
    </source>
</evidence>
<reference evidence="1" key="1">
    <citation type="journal article" date="2019" name="bioRxiv">
        <title>The Genome of the Zebra Mussel, Dreissena polymorpha: A Resource for Invasive Species Research.</title>
        <authorList>
            <person name="McCartney M.A."/>
            <person name="Auch B."/>
            <person name="Kono T."/>
            <person name="Mallez S."/>
            <person name="Zhang Y."/>
            <person name="Obille A."/>
            <person name="Becker A."/>
            <person name="Abrahante J.E."/>
            <person name="Garbe J."/>
            <person name="Badalamenti J.P."/>
            <person name="Herman A."/>
            <person name="Mangelson H."/>
            <person name="Liachko I."/>
            <person name="Sullivan S."/>
            <person name="Sone E.D."/>
            <person name="Koren S."/>
            <person name="Silverstein K.A.T."/>
            <person name="Beckman K.B."/>
            <person name="Gohl D.M."/>
        </authorList>
    </citation>
    <scope>NUCLEOTIDE SEQUENCE</scope>
    <source>
        <strain evidence="1">Duluth1</strain>
        <tissue evidence="1">Whole animal</tissue>
    </source>
</reference>
<accession>A0A9D4M051</accession>
<gene>
    <name evidence="1" type="ORF">DPMN_030311</name>
</gene>